<dbReference type="EC" id="3.6.4.-" evidence="10"/>
<dbReference type="InterPro" id="IPR011545">
    <property type="entry name" value="DEAD/DEAH_box_helicase_dom"/>
</dbReference>
<dbReference type="PROSITE" id="PS51192">
    <property type="entry name" value="HELICASE_ATP_BIND_1"/>
    <property type="match status" value="1"/>
</dbReference>
<dbReference type="GO" id="GO:0006281">
    <property type="term" value="P:DNA repair"/>
    <property type="evidence" value="ECO:0007669"/>
    <property type="project" value="UniProtKB-KW"/>
</dbReference>
<proteinExistence type="predicted"/>
<evidence type="ECO:0000256" key="2">
    <source>
        <dbReference type="ARBA" id="ARBA00022763"/>
    </source>
</evidence>
<dbReference type="Proteomes" id="UP000320055">
    <property type="component" value="Unassembled WGS sequence"/>
</dbReference>
<evidence type="ECO:0000256" key="5">
    <source>
        <dbReference type="ARBA" id="ARBA00022840"/>
    </source>
</evidence>
<keyword evidence="4" id="KW-0347">Helicase</keyword>
<dbReference type="EMBL" id="CAACVJ010000418">
    <property type="protein sequence ID" value="VEP16625.1"/>
    <property type="molecule type" value="Genomic_DNA"/>
</dbReference>
<organism evidence="10 11">
    <name type="scientific">Hyella patelloides LEGE 07179</name>
    <dbReference type="NCBI Taxonomy" id="945734"/>
    <lineage>
        <taxon>Bacteria</taxon>
        <taxon>Bacillati</taxon>
        <taxon>Cyanobacteriota</taxon>
        <taxon>Cyanophyceae</taxon>
        <taxon>Pleurocapsales</taxon>
        <taxon>Hyellaceae</taxon>
        <taxon>Hyella</taxon>
    </lineage>
</organism>
<accession>A0A563VYZ8</accession>
<dbReference type="InterPro" id="IPR001650">
    <property type="entry name" value="Helicase_C-like"/>
</dbReference>
<dbReference type="InterPro" id="IPR027417">
    <property type="entry name" value="P-loop_NTPase"/>
</dbReference>
<evidence type="ECO:0000313" key="10">
    <source>
        <dbReference type="EMBL" id="VEP16625.1"/>
    </source>
</evidence>
<evidence type="ECO:0000256" key="7">
    <source>
        <dbReference type="ARBA" id="ARBA00023204"/>
    </source>
</evidence>
<evidence type="ECO:0000256" key="1">
    <source>
        <dbReference type="ARBA" id="ARBA00022741"/>
    </source>
</evidence>
<dbReference type="InterPro" id="IPR005118">
    <property type="entry name" value="TRCF_C"/>
</dbReference>
<evidence type="ECO:0000259" key="9">
    <source>
        <dbReference type="PROSITE" id="PS51194"/>
    </source>
</evidence>
<dbReference type="InterPro" id="IPR037235">
    <property type="entry name" value="TRCF-like_C_D7"/>
</dbReference>
<dbReference type="SUPFAM" id="SSF143517">
    <property type="entry name" value="TRCF domain-like"/>
    <property type="match status" value="1"/>
</dbReference>
<reference evidence="10 11" key="1">
    <citation type="submission" date="2019-01" db="EMBL/GenBank/DDBJ databases">
        <authorList>
            <person name="Brito A."/>
        </authorList>
    </citation>
    <scope>NUCLEOTIDE SEQUENCE [LARGE SCALE GENOMIC DNA]</scope>
    <source>
        <strain evidence="10">1</strain>
    </source>
</reference>
<keyword evidence="6" id="KW-0238">DNA-binding</keyword>
<keyword evidence="1" id="KW-0547">Nucleotide-binding</keyword>
<dbReference type="PROSITE" id="PS51194">
    <property type="entry name" value="HELICASE_CTER"/>
    <property type="match status" value="1"/>
</dbReference>
<keyword evidence="11" id="KW-1185">Reference proteome</keyword>
<evidence type="ECO:0000256" key="6">
    <source>
        <dbReference type="ARBA" id="ARBA00023125"/>
    </source>
</evidence>
<dbReference type="InterPro" id="IPR014001">
    <property type="entry name" value="Helicase_ATP-bd"/>
</dbReference>
<keyword evidence="5" id="KW-0067">ATP-binding</keyword>
<dbReference type="PANTHER" id="PTHR47964">
    <property type="entry name" value="ATP-DEPENDENT DNA HELICASE HOMOLOG RECG, CHLOROPLASTIC"/>
    <property type="match status" value="1"/>
</dbReference>
<dbReference type="Pfam" id="PF00270">
    <property type="entry name" value="DEAD"/>
    <property type="match status" value="1"/>
</dbReference>
<dbReference type="GO" id="GO:0016787">
    <property type="term" value="F:hydrolase activity"/>
    <property type="evidence" value="ECO:0007669"/>
    <property type="project" value="UniProtKB-KW"/>
</dbReference>
<protein>
    <submittedName>
        <fullName evidence="10">Transcription-repair-coupling factor</fullName>
        <ecNumber evidence="10">3.6.4.-</ecNumber>
    </submittedName>
</protein>
<dbReference type="SMART" id="SM00490">
    <property type="entry name" value="HELICc"/>
    <property type="match status" value="1"/>
</dbReference>
<dbReference type="GO" id="GO:0003677">
    <property type="term" value="F:DNA binding"/>
    <property type="evidence" value="ECO:0007669"/>
    <property type="project" value="UniProtKB-KW"/>
</dbReference>
<dbReference type="SUPFAM" id="SSF52540">
    <property type="entry name" value="P-loop containing nucleoside triphosphate hydrolases"/>
    <property type="match status" value="2"/>
</dbReference>
<keyword evidence="2" id="KW-0227">DNA damage</keyword>
<dbReference type="Pfam" id="PF00271">
    <property type="entry name" value="Helicase_C"/>
    <property type="match status" value="1"/>
</dbReference>
<evidence type="ECO:0000256" key="4">
    <source>
        <dbReference type="ARBA" id="ARBA00022806"/>
    </source>
</evidence>
<evidence type="ECO:0000313" key="11">
    <source>
        <dbReference type="Proteomes" id="UP000320055"/>
    </source>
</evidence>
<evidence type="ECO:0000256" key="3">
    <source>
        <dbReference type="ARBA" id="ARBA00022801"/>
    </source>
</evidence>
<feature type="domain" description="Helicase C-terminal" evidence="9">
    <location>
        <begin position="90"/>
        <end position="258"/>
    </location>
</feature>
<dbReference type="PANTHER" id="PTHR47964:SF1">
    <property type="entry name" value="ATP-DEPENDENT DNA HELICASE HOMOLOG RECG, CHLOROPLASTIC"/>
    <property type="match status" value="1"/>
</dbReference>
<dbReference type="GO" id="GO:0005524">
    <property type="term" value="F:ATP binding"/>
    <property type="evidence" value="ECO:0007669"/>
    <property type="project" value="UniProtKB-KW"/>
</dbReference>
<dbReference type="SMART" id="SM00982">
    <property type="entry name" value="TRCF"/>
    <property type="match status" value="1"/>
</dbReference>
<evidence type="ECO:0000259" key="8">
    <source>
        <dbReference type="PROSITE" id="PS51192"/>
    </source>
</evidence>
<dbReference type="GO" id="GO:0003678">
    <property type="term" value="F:DNA helicase activity"/>
    <property type="evidence" value="ECO:0007669"/>
    <property type="project" value="TreeGrafter"/>
</dbReference>
<keyword evidence="7" id="KW-0234">DNA repair</keyword>
<feature type="domain" description="Helicase ATP-binding" evidence="8">
    <location>
        <begin position="1"/>
        <end position="81"/>
    </location>
</feature>
<dbReference type="Gene3D" id="3.90.1150.50">
    <property type="entry name" value="Transcription-repair-coupling factor, D7 domain"/>
    <property type="match status" value="1"/>
</dbReference>
<keyword evidence="3 10" id="KW-0378">Hydrolase</keyword>
<dbReference type="Gene3D" id="3.40.50.300">
    <property type="entry name" value="P-loop containing nucleotide triphosphate hydrolases"/>
    <property type="match status" value="1"/>
</dbReference>
<sequence>MKRLATGELDIVVGTHQLLGKDIKFKDLGMLVIDEEQRFGVNQKEKIKNFKSQVDVLTLSATPIPRTLYMSLSGIREMSLITTPPPSRRPIKTHLSPYNQEVIRNAIRNELDRGGQIFYVVPRVDGIEEVGGGLREMIPNARLAIAHGQMAESELEATMLTFSNGEADILVCTTIIESGLDIPRVNTIIVEDAQKFGLSQLYQLRGRVGRSGIQAHAWLLYPNKQSLSDTARKRLRALQEFSQLGSGYQLATRDMEIRGVGNILGAEQSGQMTAIGFDLYMEMLQDAIHEIQGQEIPKVEDTQVDLKLTAFIPADYISDMAQKMDAYRAVATASSKPELTQIAADWNDRYGALPASVEQLIQVMELKQIAKAIGFSRVKPEGKQNIVLETPMGEPAWNLLAEKLPKHIQSRFVYASKKVVVRGLGIVKPQRQLEQLIEWLGAIYQALPELEGVMNG</sequence>
<name>A0A563VYZ8_9CYAN</name>
<gene>
    <name evidence="10" type="ORF">H1P_4750001</name>
</gene>
<dbReference type="Pfam" id="PF03461">
    <property type="entry name" value="TRCF"/>
    <property type="match status" value="1"/>
</dbReference>
<dbReference type="InterPro" id="IPR047112">
    <property type="entry name" value="RecG/Mfd"/>
</dbReference>
<dbReference type="AlphaFoldDB" id="A0A563VYZ8"/>